<feature type="region of interest" description="Disordered" evidence="10">
    <location>
        <begin position="65"/>
        <end position="95"/>
    </location>
</feature>
<keyword evidence="7" id="KW-0333">Golgi apparatus</keyword>
<dbReference type="Ensembl" id="ENSSFAT00005024594.1">
    <property type="protein sequence ID" value="ENSSFAP00005023631.1"/>
    <property type="gene ID" value="ENSSFAG00005012195.1"/>
</dbReference>
<evidence type="ECO:0000313" key="12">
    <source>
        <dbReference type="Ensembl" id="ENSSFAP00005023631.1"/>
    </source>
</evidence>
<accession>A0A672GY85</accession>
<keyword evidence="5" id="KW-0735">Signal-anchor</keyword>
<dbReference type="Proteomes" id="UP000472267">
    <property type="component" value="Chromosome 14"/>
</dbReference>
<keyword evidence="4 11" id="KW-0812">Transmembrane</keyword>
<dbReference type="GO" id="GO:0001733">
    <property type="term" value="F:galactosylceramide sulfotransferase activity"/>
    <property type="evidence" value="ECO:0007669"/>
    <property type="project" value="InterPro"/>
</dbReference>
<gene>
    <name evidence="12" type="primary">LOC115400473</name>
</gene>
<sequence length="456" mass="52805">MAISATLRSLSLTLRRRFHVLGIVLLLFMAFYFLHDFRSRKHWDNSLSTMYSFYPRPIKHLVDSLKRAGGSDDEQDSSSTSSTSSMSSTSSAPVVSRDPFWDQLQDSSDSCSPKLHIVFLKSQRSDSGQIQNILFRYGEKRNLTFALPQNRALKFSYPELFQSTFVEGVQGDGVKRFHILCNEMRFRKSEVAKVMPADTFYFSMLRHPIATTQSMFLYFKYVSSSSDIHTLDEVLEDYFGRHTPAGAKTNHLLTTVAFDFGLNVSVAADPQDLELRAAKAIEHMEEDFDLLLIHEYFDESLVLLRHKLCWSLEDVATFRRSERKDQPGYPVLPDTAEHIQRWNALDWKIYQHFNATFWSQVEREVGAEQMKREVSELRQLQAELTKTCLRGRFKNIPKELSSIKLEWNGGDIKLGFNINQQLDNHTYGQCQKHLTPEMQYTSTLYDRHFPQQAGQK</sequence>
<dbReference type="Gene3D" id="3.40.50.300">
    <property type="entry name" value="P-loop containing nucleotide triphosphate hydrolases"/>
    <property type="match status" value="1"/>
</dbReference>
<reference evidence="12" key="3">
    <citation type="submission" date="2025-09" db="UniProtKB">
        <authorList>
            <consortium name="Ensembl"/>
        </authorList>
    </citation>
    <scope>IDENTIFICATION</scope>
</reference>
<organism evidence="12 13">
    <name type="scientific">Salarias fasciatus</name>
    <name type="common">Jewelled blenny</name>
    <name type="synonym">Blennius fasciatus</name>
    <dbReference type="NCBI Taxonomy" id="181472"/>
    <lineage>
        <taxon>Eukaryota</taxon>
        <taxon>Metazoa</taxon>
        <taxon>Chordata</taxon>
        <taxon>Craniata</taxon>
        <taxon>Vertebrata</taxon>
        <taxon>Euteleostomi</taxon>
        <taxon>Actinopterygii</taxon>
        <taxon>Neopterygii</taxon>
        <taxon>Teleostei</taxon>
        <taxon>Neoteleostei</taxon>
        <taxon>Acanthomorphata</taxon>
        <taxon>Ovalentaria</taxon>
        <taxon>Blenniimorphae</taxon>
        <taxon>Blenniiformes</taxon>
        <taxon>Blennioidei</taxon>
        <taxon>Blenniidae</taxon>
        <taxon>Salariinae</taxon>
        <taxon>Salarias</taxon>
    </lineage>
</organism>
<dbReference type="OrthoDB" id="514299at2759"/>
<evidence type="ECO:0000256" key="5">
    <source>
        <dbReference type="ARBA" id="ARBA00022968"/>
    </source>
</evidence>
<comment type="similarity">
    <text evidence="2">Belongs to the galactose-3-O-sulfotransferase family.</text>
</comment>
<reference evidence="12" key="2">
    <citation type="submission" date="2025-08" db="UniProtKB">
        <authorList>
            <consortium name="Ensembl"/>
        </authorList>
    </citation>
    <scope>IDENTIFICATION</scope>
</reference>
<evidence type="ECO:0000256" key="2">
    <source>
        <dbReference type="ARBA" id="ARBA00008124"/>
    </source>
</evidence>
<evidence type="ECO:0000256" key="10">
    <source>
        <dbReference type="SAM" id="MobiDB-lite"/>
    </source>
</evidence>
<dbReference type="PANTHER" id="PTHR14647:SF62">
    <property type="entry name" value="GALACTOSE-3-O-SULFOTRANSFERASE 2"/>
    <property type="match status" value="1"/>
</dbReference>
<evidence type="ECO:0000256" key="7">
    <source>
        <dbReference type="ARBA" id="ARBA00023034"/>
    </source>
</evidence>
<dbReference type="GeneID" id="115400473"/>
<evidence type="ECO:0000313" key="13">
    <source>
        <dbReference type="Proteomes" id="UP000472267"/>
    </source>
</evidence>
<keyword evidence="8 11" id="KW-0472">Membrane</keyword>
<comment type="subcellular location">
    <subcellularLocation>
        <location evidence="1">Golgi apparatus membrane</location>
        <topology evidence="1">Single-pass type II membrane protein</topology>
    </subcellularLocation>
</comment>
<dbReference type="Pfam" id="PF06990">
    <property type="entry name" value="Gal-3-0_sulfotr"/>
    <property type="match status" value="1"/>
</dbReference>
<proteinExistence type="inferred from homology"/>
<dbReference type="GO" id="GO:0009247">
    <property type="term" value="P:glycolipid biosynthetic process"/>
    <property type="evidence" value="ECO:0007669"/>
    <property type="project" value="InterPro"/>
</dbReference>
<dbReference type="InterPro" id="IPR027417">
    <property type="entry name" value="P-loop_NTPase"/>
</dbReference>
<evidence type="ECO:0000256" key="4">
    <source>
        <dbReference type="ARBA" id="ARBA00022692"/>
    </source>
</evidence>
<protein>
    <submittedName>
        <fullName evidence="12">Galactose-3-O-sulfotransferase 2-like</fullName>
    </submittedName>
</protein>
<keyword evidence="13" id="KW-1185">Reference proteome</keyword>
<feature type="compositionally biased region" description="Low complexity" evidence="10">
    <location>
        <begin position="77"/>
        <end position="91"/>
    </location>
</feature>
<dbReference type="PANTHER" id="PTHR14647">
    <property type="entry name" value="GALACTOSE-3-O-SULFOTRANSFERASE"/>
    <property type="match status" value="1"/>
</dbReference>
<evidence type="ECO:0000256" key="1">
    <source>
        <dbReference type="ARBA" id="ARBA00004323"/>
    </source>
</evidence>
<dbReference type="OMA" id="HILCNEM"/>
<evidence type="ECO:0000256" key="6">
    <source>
        <dbReference type="ARBA" id="ARBA00022989"/>
    </source>
</evidence>
<dbReference type="GO" id="GO:0000139">
    <property type="term" value="C:Golgi membrane"/>
    <property type="evidence" value="ECO:0007669"/>
    <property type="project" value="UniProtKB-SubCell"/>
</dbReference>
<dbReference type="RefSeq" id="XP_029964218.1">
    <property type="nucleotide sequence ID" value="XM_030108358.1"/>
</dbReference>
<feature type="transmembrane region" description="Helical" evidence="11">
    <location>
        <begin position="18"/>
        <end position="35"/>
    </location>
</feature>
<keyword evidence="3" id="KW-0808">Transferase</keyword>
<keyword evidence="6 11" id="KW-1133">Transmembrane helix</keyword>
<reference evidence="12" key="1">
    <citation type="submission" date="2019-06" db="EMBL/GenBank/DDBJ databases">
        <authorList>
            <consortium name="Wellcome Sanger Institute Data Sharing"/>
        </authorList>
    </citation>
    <scope>NUCLEOTIDE SEQUENCE [LARGE SCALE GENOMIC DNA]</scope>
</reference>
<evidence type="ECO:0000256" key="11">
    <source>
        <dbReference type="SAM" id="Phobius"/>
    </source>
</evidence>
<dbReference type="InParanoid" id="A0A672GY85"/>
<evidence type="ECO:0000256" key="9">
    <source>
        <dbReference type="ARBA" id="ARBA00023180"/>
    </source>
</evidence>
<evidence type="ECO:0000256" key="3">
    <source>
        <dbReference type="ARBA" id="ARBA00022679"/>
    </source>
</evidence>
<dbReference type="InterPro" id="IPR009729">
    <property type="entry name" value="Gal-3-0_sulfotransfrase"/>
</dbReference>
<name>A0A672GY85_SALFA</name>
<dbReference type="AlphaFoldDB" id="A0A672GY85"/>
<evidence type="ECO:0000256" key="8">
    <source>
        <dbReference type="ARBA" id="ARBA00023136"/>
    </source>
</evidence>
<keyword evidence="9" id="KW-0325">Glycoprotein</keyword>